<protein>
    <recommendedName>
        <fullName evidence="3">Transposase DDE domain-containing protein</fullName>
    </recommendedName>
</protein>
<proteinExistence type="predicted"/>
<sequence>MGFWDKVIGRNKEIIIVDDKDLYDSDTEHTSSKRMAIESVIGFIARIIIQSEFRIKKRQ</sequence>
<accession>A0ABU5CE43</accession>
<evidence type="ECO:0000313" key="1">
    <source>
        <dbReference type="EMBL" id="MDY0396789.1"/>
    </source>
</evidence>
<dbReference type="EMBL" id="JAWDIP010000004">
    <property type="protein sequence ID" value="MDY0396789.1"/>
    <property type="molecule type" value="Genomic_DNA"/>
</dbReference>
<keyword evidence="2" id="KW-1185">Reference proteome</keyword>
<evidence type="ECO:0000313" key="2">
    <source>
        <dbReference type="Proteomes" id="UP001281447"/>
    </source>
</evidence>
<name>A0ABU5CE43_9BACI</name>
<evidence type="ECO:0008006" key="3">
    <source>
        <dbReference type="Google" id="ProtNLM"/>
    </source>
</evidence>
<gene>
    <name evidence="1" type="ORF">RWE15_23935</name>
</gene>
<reference evidence="1 2" key="1">
    <citation type="submission" date="2023-10" db="EMBL/GenBank/DDBJ databases">
        <title>Virgibacillus halophilus 5B73C genome.</title>
        <authorList>
            <person name="Miliotis G."/>
            <person name="Sengupta P."/>
            <person name="Hameed A."/>
            <person name="Chuvochina M."/>
            <person name="Mcdonagh F."/>
            <person name="Simpson A.C."/>
            <person name="Singh N.K."/>
            <person name="Rekha P.D."/>
            <person name="Raman K."/>
            <person name="Hugenholtz P."/>
            <person name="Venkateswaran K."/>
        </authorList>
    </citation>
    <scope>NUCLEOTIDE SEQUENCE [LARGE SCALE GENOMIC DNA]</scope>
    <source>
        <strain evidence="1 2">5B73C</strain>
    </source>
</reference>
<organism evidence="1 2">
    <name type="scientific">Tigheibacillus halophilus</name>
    <dbReference type="NCBI Taxonomy" id="361280"/>
    <lineage>
        <taxon>Bacteria</taxon>
        <taxon>Bacillati</taxon>
        <taxon>Bacillota</taxon>
        <taxon>Bacilli</taxon>
        <taxon>Bacillales</taxon>
        <taxon>Bacillaceae</taxon>
        <taxon>Tigheibacillus</taxon>
    </lineage>
</organism>
<comment type="caution">
    <text evidence="1">The sequence shown here is derived from an EMBL/GenBank/DDBJ whole genome shotgun (WGS) entry which is preliminary data.</text>
</comment>
<dbReference type="Proteomes" id="UP001281447">
    <property type="component" value="Unassembled WGS sequence"/>
</dbReference>